<dbReference type="AlphaFoldDB" id="A0A183LX27"/>
<dbReference type="EMBL" id="UZAI01003603">
    <property type="protein sequence ID" value="VDO81023.1"/>
    <property type="molecule type" value="Genomic_DNA"/>
</dbReference>
<evidence type="ECO:0000313" key="2">
    <source>
        <dbReference type="Proteomes" id="UP000277204"/>
    </source>
</evidence>
<proteinExistence type="predicted"/>
<name>A0A183LX27_9TREM</name>
<gene>
    <name evidence="1" type="ORF">SMRZ_LOCUS8352</name>
</gene>
<evidence type="ECO:0000313" key="1">
    <source>
        <dbReference type="EMBL" id="VDO81023.1"/>
    </source>
</evidence>
<dbReference type="STRING" id="48269.A0A183LX27"/>
<sequence length="213" mass="24432">MNFRSTVVAKTNYTTKQKLSKSLTYDNDGNLFHFNPDKYASNLSTVRLYVFEKEALSLGFNFSVAHTKISDLSIDAQFENLYDQLNPLVPTTLYKKNWLKVKLVDVAHHFHGSQVRQRSILTPKHFAALKSPPKKLESRVKSNLLKLLKMNVINNEEFNILKPSGSVLPNLYELPKIHKPNIPLRPILSMRGSPTHELAKWLVKLLNPIRTNL</sequence>
<accession>A0A183LX27</accession>
<protein>
    <submittedName>
        <fullName evidence="1">Uncharacterized protein</fullName>
    </submittedName>
</protein>
<organism evidence="1 2">
    <name type="scientific">Schistosoma margrebowiei</name>
    <dbReference type="NCBI Taxonomy" id="48269"/>
    <lineage>
        <taxon>Eukaryota</taxon>
        <taxon>Metazoa</taxon>
        <taxon>Spiralia</taxon>
        <taxon>Lophotrochozoa</taxon>
        <taxon>Platyhelminthes</taxon>
        <taxon>Trematoda</taxon>
        <taxon>Digenea</taxon>
        <taxon>Strigeidida</taxon>
        <taxon>Schistosomatoidea</taxon>
        <taxon>Schistosomatidae</taxon>
        <taxon>Schistosoma</taxon>
    </lineage>
</organism>
<reference evidence="1 2" key="1">
    <citation type="submission" date="2018-11" db="EMBL/GenBank/DDBJ databases">
        <authorList>
            <consortium name="Pathogen Informatics"/>
        </authorList>
    </citation>
    <scope>NUCLEOTIDE SEQUENCE [LARGE SCALE GENOMIC DNA]</scope>
    <source>
        <strain evidence="1 2">Zambia</strain>
    </source>
</reference>
<keyword evidence="2" id="KW-1185">Reference proteome</keyword>
<dbReference type="Proteomes" id="UP000277204">
    <property type="component" value="Unassembled WGS sequence"/>
</dbReference>